<dbReference type="Gene3D" id="3.40.190.10">
    <property type="entry name" value="Periplasmic binding protein-like II"/>
    <property type="match status" value="2"/>
</dbReference>
<dbReference type="PATRIC" id="fig|1385369.3.peg.7129"/>
<keyword evidence="3" id="KW-0238">DNA-binding</keyword>
<dbReference type="STRING" id="1385369.N825_34160"/>
<dbReference type="InterPro" id="IPR005119">
    <property type="entry name" value="LysR_subst-bd"/>
</dbReference>
<dbReference type="Gene3D" id="1.10.10.10">
    <property type="entry name" value="Winged helix-like DNA-binding domain superfamily/Winged helix DNA-binding domain"/>
    <property type="match status" value="1"/>
</dbReference>
<dbReference type="SUPFAM" id="SSF46785">
    <property type="entry name" value="Winged helix' DNA-binding domain"/>
    <property type="match status" value="1"/>
</dbReference>
<evidence type="ECO:0000313" key="7">
    <source>
        <dbReference type="Proteomes" id="UP000019486"/>
    </source>
</evidence>
<dbReference type="PROSITE" id="PS50931">
    <property type="entry name" value="HTH_LYSR"/>
    <property type="match status" value="1"/>
</dbReference>
<feature type="domain" description="HTH lysR-type" evidence="5">
    <location>
        <begin position="1"/>
        <end position="58"/>
    </location>
</feature>
<evidence type="ECO:0000256" key="4">
    <source>
        <dbReference type="ARBA" id="ARBA00023163"/>
    </source>
</evidence>
<dbReference type="Pfam" id="PF00126">
    <property type="entry name" value="HTH_1"/>
    <property type="match status" value="1"/>
</dbReference>
<evidence type="ECO:0000256" key="3">
    <source>
        <dbReference type="ARBA" id="ARBA00023125"/>
    </source>
</evidence>
<dbReference type="PANTHER" id="PTHR30346:SF28">
    <property type="entry name" value="HTH-TYPE TRANSCRIPTIONAL REGULATOR CYNR"/>
    <property type="match status" value="1"/>
</dbReference>
<protein>
    <recommendedName>
        <fullName evidence="5">HTH lysR-type domain-containing protein</fullName>
    </recommendedName>
</protein>
<dbReference type="GO" id="GO:0032993">
    <property type="term" value="C:protein-DNA complex"/>
    <property type="evidence" value="ECO:0007669"/>
    <property type="project" value="TreeGrafter"/>
</dbReference>
<name>W9GPZ6_9PROT</name>
<evidence type="ECO:0000256" key="2">
    <source>
        <dbReference type="ARBA" id="ARBA00023015"/>
    </source>
</evidence>
<evidence type="ECO:0000256" key="1">
    <source>
        <dbReference type="ARBA" id="ARBA00009437"/>
    </source>
</evidence>
<dbReference type="InterPro" id="IPR036388">
    <property type="entry name" value="WH-like_DNA-bd_sf"/>
</dbReference>
<reference evidence="6 7" key="1">
    <citation type="submission" date="2013-08" db="EMBL/GenBank/DDBJ databases">
        <title>The genome sequence of Skermanella stibiiresistens.</title>
        <authorList>
            <person name="Zhu W."/>
            <person name="Wang G."/>
        </authorList>
    </citation>
    <scope>NUCLEOTIDE SEQUENCE [LARGE SCALE GENOMIC DNA]</scope>
    <source>
        <strain evidence="6 7">SB22</strain>
    </source>
</reference>
<evidence type="ECO:0000313" key="6">
    <source>
        <dbReference type="EMBL" id="EWY35834.1"/>
    </source>
</evidence>
<dbReference type="Pfam" id="PF03466">
    <property type="entry name" value="LysR_substrate"/>
    <property type="match status" value="1"/>
</dbReference>
<dbReference type="GO" id="GO:0003700">
    <property type="term" value="F:DNA-binding transcription factor activity"/>
    <property type="evidence" value="ECO:0007669"/>
    <property type="project" value="InterPro"/>
</dbReference>
<dbReference type="EMBL" id="AVFL01000066">
    <property type="protein sequence ID" value="EWY35834.1"/>
    <property type="molecule type" value="Genomic_DNA"/>
</dbReference>
<dbReference type="SUPFAM" id="SSF53850">
    <property type="entry name" value="Periplasmic binding protein-like II"/>
    <property type="match status" value="1"/>
</dbReference>
<dbReference type="PANTHER" id="PTHR30346">
    <property type="entry name" value="TRANSCRIPTIONAL DUAL REGULATOR HCAR-RELATED"/>
    <property type="match status" value="1"/>
</dbReference>
<evidence type="ECO:0000259" key="5">
    <source>
        <dbReference type="PROSITE" id="PS50931"/>
    </source>
</evidence>
<accession>W9GPZ6</accession>
<comment type="similarity">
    <text evidence="1">Belongs to the LysR transcriptional regulatory family.</text>
</comment>
<sequence length="299" mass="31592">MDTNFAATVIAVIEEGSIAGAARRLALTPGAVALRIRMVEAELGATLIGRAGRRIAPTATAARLLAPLRALVTGIADLKRLAANELDVTGELRLGTIATASTGLLPPLLRRLTELHPHLDIFIEPGTSLELCERVLDGALDAAIVVEPPAALRKAELFTPWLTEPLVLIAPPGTSETDPLALLRTGTFIRYDRGNWGGRIVDAYLRRSGIVPHDRFELDALDGIVALVSAGLGVAIIPDWVGPHPQGTAVTRLALPAPIPVRTVGLYSRSVSARQDLIALVTSTFRASMTCPKGEATSL</sequence>
<dbReference type="Proteomes" id="UP000019486">
    <property type="component" value="Unassembled WGS sequence"/>
</dbReference>
<dbReference type="InterPro" id="IPR000847">
    <property type="entry name" value="LysR_HTH_N"/>
</dbReference>
<comment type="caution">
    <text evidence="6">The sequence shown here is derived from an EMBL/GenBank/DDBJ whole genome shotgun (WGS) entry which is preliminary data.</text>
</comment>
<keyword evidence="4" id="KW-0804">Transcription</keyword>
<dbReference type="GO" id="GO:0003677">
    <property type="term" value="F:DNA binding"/>
    <property type="evidence" value="ECO:0007669"/>
    <property type="project" value="UniProtKB-KW"/>
</dbReference>
<proteinExistence type="inferred from homology"/>
<organism evidence="6 7">
    <name type="scientific">Skermanella stibiiresistens SB22</name>
    <dbReference type="NCBI Taxonomy" id="1385369"/>
    <lineage>
        <taxon>Bacteria</taxon>
        <taxon>Pseudomonadati</taxon>
        <taxon>Pseudomonadota</taxon>
        <taxon>Alphaproteobacteria</taxon>
        <taxon>Rhodospirillales</taxon>
        <taxon>Azospirillaceae</taxon>
        <taxon>Skermanella</taxon>
    </lineage>
</organism>
<dbReference type="AlphaFoldDB" id="W9GPZ6"/>
<dbReference type="RefSeq" id="WP_037461896.1">
    <property type="nucleotide sequence ID" value="NZ_AVFL01000066.1"/>
</dbReference>
<gene>
    <name evidence="6" type="ORF">N825_34160</name>
</gene>
<dbReference type="InterPro" id="IPR036390">
    <property type="entry name" value="WH_DNA-bd_sf"/>
</dbReference>
<keyword evidence="2" id="KW-0805">Transcription regulation</keyword>
<keyword evidence="7" id="KW-1185">Reference proteome</keyword>